<comment type="caution">
    <text evidence="2">The sequence shown here is derived from an EMBL/GenBank/DDBJ whole genome shotgun (WGS) entry which is preliminary data.</text>
</comment>
<dbReference type="RefSeq" id="WP_111366216.1">
    <property type="nucleotide sequence ID" value="NZ_VINQ01000005.1"/>
</dbReference>
<accession>A0A5A9ZG81</accession>
<gene>
    <name evidence="2" type="ORF">FLO80_09120</name>
</gene>
<evidence type="ECO:0000256" key="1">
    <source>
        <dbReference type="SAM" id="Phobius"/>
    </source>
</evidence>
<feature type="transmembrane region" description="Helical" evidence="1">
    <location>
        <begin position="93"/>
        <end position="118"/>
    </location>
</feature>
<reference evidence="2 3" key="1">
    <citation type="submission" date="2019-07" db="EMBL/GenBank/DDBJ databases">
        <title>Aquicoccus porphyridii gen. nov., sp. nov., isolated from a small marine red alga, Porphyridium marinum.</title>
        <authorList>
            <person name="Liu L."/>
        </authorList>
    </citation>
    <scope>NUCLEOTIDE SEQUENCE [LARGE SCALE GENOMIC DNA]</scope>
    <source>
        <strain evidence="2 3">L1 8-17</strain>
    </source>
</reference>
<dbReference type="EMBL" id="VINQ01000005">
    <property type="protein sequence ID" value="KAA0916268.1"/>
    <property type="molecule type" value="Genomic_DNA"/>
</dbReference>
<dbReference type="AlphaFoldDB" id="A0A5A9ZG81"/>
<evidence type="ECO:0000313" key="3">
    <source>
        <dbReference type="Proteomes" id="UP000325291"/>
    </source>
</evidence>
<keyword evidence="1" id="KW-1133">Transmembrane helix</keyword>
<evidence type="ECO:0000313" key="2">
    <source>
        <dbReference type="EMBL" id="KAA0916268.1"/>
    </source>
</evidence>
<protein>
    <submittedName>
        <fullName evidence="2">Uncharacterized protein</fullName>
    </submittedName>
</protein>
<sequence length="124" mass="13751">MGASLDIGALAQELETLLGDKLGLRKGAFPARVKRAGRRLPRWVHREAAVINEALMFETHAKLRRRIDGARVKAAHDRVRQHLKGIDPADRRLGLILGMLGTLAFNLLLFAALAVGFLRWQGLI</sequence>
<organism evidence="2 3">
    <name type="scientific">Aquicoccus porphyridii</name>
    <dbReference type="NCBI Taxonomy" id="1852029"/>
    <lineage>
        <taxon>Bacteria</taxon>
        <taxon>Pseudomonadati</taxon>
        <taxon>Pseudomonadota</taxon>
        <taxon>Alphaproteobacteria</taxon>
        <taxon>Rhodobacterales</taxon>
        <taxon>Paracoccaceae</taxon>
        <taxon>Aquicoccus</taxon>
    </lineage>
</organism>
<dbReference type="Proteomes" id="UP000325291">
    <property type="component" value="Unassembled WGS sequence"/>
</dbReference>
<name>A0A5A9ZG81_9RHOB</name>
<keyword evidence="3" id="KW-1185">Reference proteome</keyword>
<keyword evidence="1" id="KW-0472">Membrane</keyword>
<proteinExistence type="predicted"/>
<keyword evidence="1" id="KW-0812">Transmembrane</keyword>